<comment type="subcellular location">
    <subcellularLocation>
        <location evidence="1">Membrane</location>
        <topology evidence="1">Multi-pass membrane protein</topology>
    </subcellularLocation>
</comment>
<feature type="transmembrane region" description="Helical" evidence="7">
    <location>
        <begin position="416"/>
        <end position="436"/>
    </location>
</feature>
<dbReference type="EMBL" id="JACCFO010000001">
    <property type="protein sequence ID" value="NYI95690.1"/>
    <property type="molecule type" value="Genomic_DNA"/>
</dbReference>
<evidence type="ECO:0000256" key="7">
    <source>
        <dbReference type="SAM" id="Phobius"/>
    </source>
</evidence>
<dbReference type="GO" id="GO:0015297">
    <property type="term" value="F:antiporter activity"/>
    <property type="evidence" value="ECO:0007669"/>
    <property type="project" value="InterPro"/>
</dbReference>
<evidence type="ECO:0000256" key="3">
    <source>
        <dbReference type="ARBA" id="ARBA00022692"/>
    </source>
</evidence>
<accession>A0A853BL12</accession>
<keyword evidence="10" id="KW-1185">Reference proteome</keyword>
<dbReference type="RefSeq" id="WP_179767172.1">
    <property type="nucleotide sequence ID" value="NZ_JACCFO010000001.1"/>
</dbReference>
<proteinExistence type="predicted"/>
<gene>
    <name evidence="9" type="ORF">HNR12_001967</name>
</gene>
<dbReference type="InterPro" id="IPR050794">
    <property type="entry name" value="CPA2_transporter"/>
</dbReference>
<evidence type="ECO:0000256" key="1">
    <source>
        <dbReference type="ARBA" id="ARBA00004141"/>
    </source>
</evidence>
<feature type="transmembrane region" description="Helical" evidence="7">
    <location>
        <begin position="195"/>
        <end position="219"/>
    </location>
</feature>
<keyword evidence="6 7" id="KW-0472">Membrane</keyword>
<keyword evidence="2" id="KW-0813">Transport</keyword>
<evidence type="ECO:0000256" key="2">
    <source>
        <dbReference type="ARBA" id="ARBA00022448"/>
    </source>
</evidence>
<feature type="transmembrane region" description="Helical" evidence="7">
    <location>
        <begin position="96"/>
        <end position="115"/>
    </location>
</feature>
<keyword evidence="5" id="KW-0406">Ion transport</keyword>
<evidence type="ECO:0000313" key="10">
    <source>
        <dbReference type="Proteomes" id="UP000575985"/>
    </source>
</evidence>
<evidence type="ECO:0000256" key="5">
    <source>
        <dbReference type="ARBA" id="ARBA00023065"/>
    </source>
</evidence>
<name>A0A853BL12_9ACTN</name>
<dbReference type="Proteomes" id="UP000575985">
    <property type="component" value="Unassembled WGS sequence"/>
</dbReference>
<protein>
    <submittedName>
        <fullName evidence="9">Kef-type K+ transport system membrane component KefB</fullName>
    </submittedName>
</protein>
<dbReference type="InterPro" id="IPR038770">
    <property type="entry name" value="Na+/solute_symporter_sf"/>
</dbReference>
<dbReference type="Pfam" id="PF00999">
    <property type="entry name" value="Na_H_Exchanger"/>
    <property type="match status" value="1"/>
</dbReference>
<evidence type="ECO:0000313" key="9">
    <source>
        <dbReference type="EMBL" id="NYI95690.1"/>
    </source>
</evidence>
<dbReference type="PANTHER" id="PTHR32468:SF0">
    <property type="entry name" value="K(+)_H(+) ANTIPORTER 1"/>
    <property type="match status" value="1"/>
</dbReference>
<evidence type="ECO:0000256" key="6">
    <source>
        <dbReference type="ARBA" id="ARBA00023136"/>
    </source>
</evidence>
<organism evidence="9 10">
    <name type="scientific">Streptomonospora nanhaiensis</name>
    <dbReference type="NCBI Taxonomy" id="1323731"/>
    <lineage>
        <taxon>Bacteria</taxon>
        <taxon>Bacillati</taxon>
        <taxon>Actinomycetota</taxon>
        <taxon>Actinomycetes</taxon>
        <taxon>Streptosporangiales</taxon>
        <taxon>Nocardiopsidaceae</taxon>
        <taxon>Streptomonospora</taxon>
    </lineage>
</organism>
<feature type="transmembrane region" description="Helical" evidence="7">
    <location>
        <begin position="448"/>
        <end position="469"/>
    </location>
</feature>
<feature type="domain" description="Cation/H+ exchanger transmembrane" evidence="8">
    <location>
        <begin position="83"/>
        <end position="466"/>
    </location>
</feature>
<dbReference type="AlphaFoldDB" id="A0A853BL12"/>
<feature type="transmembrane region" description="Helical" evidence="7">
    <location>
        <begin position="260"/>
        <end position="278"/>
    </location>
</feature>
<dbReference type="PANTHER" id="PTHR32468">
    <property type="entry name" value="CATION/H + ANTIPORTER"/>
    <property type="match status" value="1"/>
</dbReference>
<feature type="transmembrane region" description="Helical" evidence="7">
    <location>
        <begin position="22"/>
        <end position="48"/>
    </location>
</feature>
<evidence type="ECO:0000256" key="4">
    <source>
        <dbReference type="ARBA" id="ARBA00022989"/>
    </source>
</evidence>
<dbReference type="GO" id="GO:0016020">
    <property type="term" value="C:membrane"/>
    <property type="evidence" value="ECO:0007669"/>
    <property type="project" value="UniProtKB-SubCell"/>
</dbReference>
<keyword evidence="3 7" id="KW-0812">Transmembrane</keyword>
<dbReference type="Gene3D" id="1.20.1530.20">
    <property type="match status" value="1"/>
</dbReference>
<keyword evidence="4 7" id="KW-1133">Transmembrane helix</keyword>
<feature type="transmembrane region" description="Helical" evidence="7">
    <location>
        <begin position="168"/>
        <end position="189"/>
    </location>
</feature>
<feature type="transmembrane region" description="Helical" evidence="7">
    <location>
        <begin position="60"/>
        <end position="84"/>
    </location>
</feature>
<evidence type="ECO:0000259" key="8">
    <source>
        <dbReference type="Pfam" id="PF00999"/>
    </source>
</evidence>
<sequence>MPDPPGEGAAERPAPGRRGRRWLLAAALTGTVPLVAIVAAAVAAGSLASGGGQGPVETGGFLQLGATGHFFLAAAAVLAAARAGGALAQRVGQPRVVGEICAGLALGPSLLGRLAPGVMDWLFPSAVLAPIDGLAQFGLVLFMFGVGRELAGMRLRGATGRALLVSQASMAVPFALGALAAVPLAAAFAGPNGSGAAFVLFMGCALSITAFPVLARMLTDLRLLRTEVGGLSLFAAAVGDGASWLVLAAVLAAAAGSAPMVVMVNGVATVLVVALFLGPVKRLLGRWAQRAGGGASESLVLAVGVAAAAALTAALGVHQLIGAMLVGLAWPGTAPGADTGPVGRFIRVADQLTATARNVLLPFFFFGFGLTADLGALDWTGPALPAFLVLLALAVAGKVVGPGVCAWLLGMAPRSALILGALLNARGLTELIVIQIGYDAGIIDAPMAAVLTLVALCTTMMTGPLLRLLRAAPEEEPRAPDRRPAEASR</sequence>
<comment type="caution">
    <text evidence="9">The sequence shown here is derived from an EMBL/GenBank/DDBJ whole genome shotgun (WGS) entry which is preliminary data.</text>
</comment>
<dbReference type="GO" id="GO:1902600">
    <property type="term" value="P:proton transmembrane transport"/>
    <property type="evidence" value="ECO:0007669"/>
    <property type="project" value="InterPro"/>
</dbReference>
<feature type="transmembrane region" description="Helical" evidence="7">
    <location>
        <begin position="231"/>
        <end position="254"/>
    </location>
</feature>
<feature type="transmembrane region" description="Helical" evidence="7">
    <location>
        <begin position="299"/>
        <end position="321"/>
    </location>
</feature>
<feature type="transmembrane region" description="Helical" evidence="7">
    <location>
        <begin position="386"/>
        <end position="409"/>
    </location>
</feature>
<feature type="transmembrane region" description="Helical" evidence="7">
    <location>
        <begin position="121"/>
        <end position="147"/>
    </location>
</feature>
<reference evidence="9 10" key="1">
    <citation type="submission" date="2020-07" db="EMBL/GenBank/DDBJ databases">
        <title>Sequencing the genomes of 1000 actinobacteria strains.</title>
        <authorList>
            <person name="Klenk H.-P."/>
        </authorList>
    </citation>
    <scope>NUCLEOTIDE SEQUENCE [LARGE SCALE GENOMIC DNA]</scope>
    <source>
        <strain evidence="9 10">DSM 45927</strain>
    </source>
</reference>
<dbReference type="InterPro" id="IPR006153">
    <property type="entry name" value="Cation/H_exchanger_TM"/>
</dbReference>